<dbReference type="PANTHER" id="PTHR13318">
    <property type="entry name" value="PARTNER OF PAIRED, ISOFORM B-RELATED"/>
    <property type="match status" value="1"/>
</dbReference>
<dbReference type="GO" id="GO:0019005">
    <property type="term" value="C:SCF ubiquitin ligase complex"/>
    <property type="evidence" value="ECO:0007669"/>
    <property type="project" value="TreeGrafter"/>
</dbReference>
<keyword evidence="3" id="KW-1185">Reference proteome</keyword>
<evidence type="ECO:0000313" key="3">
    <source>
        <dbReference type="Proteomes" id="UP000030706"/>
    </source>
</evidence>
<feature type="compositionally biased region" description="Acidic residues" evidence="1">
    <location>
        <begin position="573"/>
        <end position="583"/>
    </location>
</feature>
<accession>A0A074Y0T2</accession>
<dbReference type="RefSeq" id="XP_029756693.1">
    <property type="nucleotide sequence ID" value="XM_029908732.1"/>
</dbReference>
<dbReference type="HOGENOM" id="CLU_036208_0_0_1"/>
<dbReference type="OrthoDB" id="10028886at2759"/>
<feature type="compositionally biased region" description="Polar residues" evidence="1">
    <location>
        <begin position="557"/>
        <end position="569"/>
    </location>
</feature>
<evidence type="ECO:0000256" key="1">
    <source>
        <dbReference type="SAM" id="MobiDB-lite"/>
    </source>
</evidence>
<dbReference type="EMBL" id="KL584997">
    <property type="protein sequence ID" value="KEQ80506.1"/>
    <property type="molecule type" value="Genomic_DNA"/>
</dbReference>
<evidence type="ECO:0000313" key="2">
    <source>
        <dbReference type="EMBL" id="KEQ80506.1"/>
    </source>
</evidence>
<dbReference type="Gene3D" id="3.80.10.10">
    <property type="entry name" value="Ribonuclease Inhibitor"/>
    <property type="match status" value="2"/>
</dbReference>
<sequence>MSADDEVVTTAVRLPPDVWQLLFDELAARNDFSSLYNCAVSSKHLAGSGALANLYRASHNAPVKSGGNEASPLQEQETAVQRWSILWRTILLSCTEETLFPYCHYLRVLDLRDLHELLDDDKFRGKIQQNFFSGSLARFNITSQTRGKTRALRSSNMRQTVVAIGDAIVKAAPMLEELTEPILSEYNIFTSALPRWAPDLSRLRSLELWDGKTLGDETIQNLLHEHCPHLNRINIYQWRDDDSDSQLARFLNHMPKNTLQWFENIGECGIGIETCKAFSTHAGSLKFLSLAVPDKGIEGLGLMQDCTAVETLKLRDTQAPHDLKEMHKDTLDGMIEWLKQCTKLREVNLTDFVSAPDILTPALSEEGIDLEDLQISAKDDCMYVLRDHQDFHAAIGLQTKLQSLVLKSDPDPLEPAARNQLCEALCELSDLRYLELTRTSDYFQDDQLQLIGENLLKLEDLSVSGWLLSDQTLRKLSNLGNLKTVTFNGLSVFTADGLLEFIDNLGPGSRGLVLSIDMASLDASLSSEEQDLIRETLATKVQGRFEYQLVRGKTGHNFRTTQPHLTDNYSDPDVPEFDESDSD</sequence>
<dbReference type="InterPro" id="IPR032675">
    <property type="entry name" value="LRR_dom_sf"/>
</dbReference>
<dbReference type="Proteomes" id="UP000030706">
    <property type="component" value="Unassembled WGS sequence"/>
</dbReference>
<dbReference type="GeneID" id="40751038"/>
<dbReference type="AlphaFoldDB" id="A0A074Y0T2"/>
<dbReference type="PANTHER" id="PTHR13318:SF95">
    <property type="entry name" value="F-BOX PROTEIN YLR352W"/>
    <property type="match status" value="1"/>
</dbReference>
<dbReference type="SUPFAM" id="SSF52047">
    <property type="entry name" value="RNI-like"/>
    <property type="match status" value="1"/>
</dbReference>
<gene>
    <name evidence="2" type="ORF">M438DRAFT_377385</name>
</gene>
<reference evidence="2 3" key="1">
    <citation type="journal article" date="2014" name="BMC Genomics">
        <title>Genome sequencing of four Aureobasidium pullulans varieties: biotechnological potential, stress tolerance, and description of new species.</title>
        <authorList>
            <person name="Gostin Ar C."/>
            <person name="Ohm R.A."/>
            <person name="Kogej T."/>
            <person name="Sonjak S."/>
            <person name="Turk M."/>
            <person name="Zajc J."/>
            <person name="Zalar P."/>
            <person name="Grube M."/>
            <person name="Sun H."/>
            <person name="Han J."/>
            <person name="Sharma A."/>
            <person name="Chiniquy J."/>
            <person name="Ngan C.Y."/>
            <person name="Lipzen A."/>
            <person name="Barry K."/>
            <person name="Grigoriev I.V."/>
            <person name="Gunde-Cimerman N."/>
        </authorList>
    </citation>
    <scope>NUCLEOTIDE SEQUENCE [LARGE SCALE GENOMIC DNA]</scope>
    <source>
        <strain evidence="2 3">EXF-150</strain>
    </source>
</reference>
<protein>
    <recommendedName>
        <fullName evidence="4">RNI-like protein</fullName>
    </recommendedName>
</protein>
<dbReference type="GO" id="GO:0031146">
    <property type="term" value="P:SCF-dependent proteasomal ubiquitin-dependent protein catabolic process"/>
    <property type="evidence" value="ECO:0007669"/>
    <property type="project" value="TreeGrafter"/>
</dbReference>
<evidence type="ECO:0008006" key="4">
    <source>
        <dbReference type="Google" id="ProtNLM"/>
    </source>
</evidence>
<dbReference type="STRING" id="1043002.A0A074Y0T2"/>
<name>A0A074Y0T2_AURPU</name>
<feature type="region of interest" description="Disordered" evidence="1">
    <location>
        <begin position="556"/>
        <end position="583"/>
    </location>
</feature>
<proteinExistence type="predicted"/>
<organism evidence="2 3">
    <name type="scientific">Aureobasidium pullulans EXF-150</name>
    <dbReference type="NCBI Taxonomy" id="1043002"/>
    <lineage>
        <taxon>Eukaryota</taxon>
        <taxon>Fungi</taxon>
        <taxon>Dikarya</taxon>
        <taxon>Ascomycota</taxon>
        <taxon>Pezizomycotina</taxon>
        <taxon>Dothideomycetes</taxon>
        <taxon>Dothideomycetidae</taxon>
        <taxon>Dothideales</taxon>
        <taxon>Saccotheciaceae</taxon>
        <taxon>Aureobasidium</taxon>
    </lineage>
</organism>